<dbReference type="EMBL" id="CP042425">
    <property type="protein sequence ID" value="QEL15221.1"/>
    <property type="molecule type" value="Genomic_DNA"/>
</dbReference>
<dbReference type="GO" id="GO:0016740">
    <property type="term" value="F:transferase activity"/>
    <property type="evidence" value="ECO:0007669"/>
    <property type="project" value="UniProtKB-KW"/>
</dbReference>
<keyword evidence="1" id="KW-0808">Transferase</keyword>
<evidence type="ECO:0000313" key="1">
    <source>
        <dbReference type="EMBL" id="QEL15221.1"/>
    </source>
</evidence>
<dbReference type="Proteomes" id="UP000324974">
    <property type="component" value="Chromosome"/>
</dbReference>
<evidence type="ECO:0000313" key="2">
    <source>
        <dbReference type="Proteomes" id="UP000324974"/>
    </source>
</evidence>
<accession>A0A5C1A7Q4</accession>
<gene>
    <name evidence="1" type="ORF">PX52LOC_02136</name>
</gene>
<proteinExistence type="predicted"/>
<dbReference type="RefSeq" id="WP_149110052.1">
    <property type="nucleotide sequence ID" value="NZ_CP042425.1"/>
</dbReference>
<dbReference type="AlphaFoldDB" id="A0A5C1A7Q4"/>
<name>A0A5C1A7Q4_9BACT</name>
<keyword evidence="2" id="KW-1185">Reference proteome</keyword>
<protein>
    <submittedName>
        <fullName evidence="1">Sulfotransferase</fullName>
    </submittedName>
</protein>
<dbReference type="Gene3D" id="3.40.50.300">
    <property type="entry name" value="P-loop containing nucleotide triphosphate hydrolases"/>
    <property type="match status" value="1"/>
</dbReference>
<dbReference type="SUPFAM" id="SSF52540">
    <property type="entry name" value="P-loop containing nucleoside triphosphate hydrolases"/>
    <property type="match status" value="1"/>
</dbReference>
<dbReference type="KEGG" id="lrs:PX52LOC_02136"/>
<dbReference type="Pfam" id="PF13469">
    <property type="entry name" value="Sulfotransfer_3"/>
    <property type="match status" value="1"/>
</dbReference>
<sequence length="377" mass="43560">MTPLPPRAADVMPKPREWSPRLWEGADLFAWLKILLGNRAAVQLPYWYIAGIVGGMSFTHTWLRWLQHGLYGRRIANTQVEHPPLFVIGHWRTGTTLLHELLILDDRHAFPDTFACFMPNHILLSERFFKDHLGFLMPQKRPMDNMAAGWERPQEDEFALCLMGQPSTYADIAFPNRESLFPNSLDLSGLTPRQLQDWKRTFLRLIQTLTYRDRRRLVLKSPPHTARIPMLLDLFPDAKFVYIQRDPYVLFPSTVNLWKSLGKTHGLQTPSNSALIEEKVFREFRVIHERYHATKHLIPAGNLVEVRYEELVQDLPGGMKAVYDGLSLGGYESVLPRIQGYAARNKNYETNKYPMTPDVRAKVNARWGDLIAKLGYG</sequence>
<dbReference type="PANTHER" id="PTHR36451:SF1">
    <property type="entry name" value="OMEGA-HYDROXY-BETA-DIHYDROMENAQUINONE-9 SULFOTRANSFERASE STF3"/>
    <property type="match status" value="1"/>
</dbReference>
<reference evidence="2" key="1">
    <citation type="submission" date="2019-08" db="EMBL/GenBank/DDBJ databases">
        <title>Limnoglobus roseus gen. nov., sp. nov., a novel freshwater planctomycete with a giant genome from the family Gemmataceae.</title>
        <authorList>
            <person name="Kulichevskaya I.S."/>
            <person name="Naumoff D.G."/>
            <person name="Miroshnikov K."/>
            <person name="Ivanova A."/>
            <person name="Philippov D.A."/>
            <person name="Hakobyan A."/>
            <person name="Rijpstra I.C."/>
            <person name="Sinninghe Damste J.S."/>
            <person name="Liesack W."/>
            <person name="Dedysh S.N."/>
        </authorList>
    </citation>
    <scope>NUCLEOTIDE SEQUENCE [LARGE SCALE GENOMIC DNA]</scope>
    <source>
        <strain evidence="2">PX52</strain>
    </source>
</reference>
<dbReference type="InterPro" id="IPR027417">
    <property type="entry name" value="P-loop_NTPase"/>
</dbReference>
<dbReference type="PANTHER" id="PTHR36451">
    <property type="entry name" value="PAPS-DEPENDENT SULFOTRANSFERASE STF3"/>
    <property type="match status" value="1"/>
</dbReference>
<organism evidence="1 2">
    <name type="scientific">Limnoglobus roseus</name>
    <dbReference type="NCBI Taxonomy" id="2598579"/>
    <lineage>
        <taxon>Bacteria</taxon>
        <taxon>Pseudomonadati</taxon>
        <taxon>Planctomycetota</taxon>
        <taxon>Planctomycetia</taxon>
        <taxon>Gemmatales</taxon>
        <taxon>Gemmataceae</taxon>
        <taxon>Limnoglobus</taxon>
    </lineage>
</organism>
<dbReference type="InterPro" id="IPR052736">
    <property type="entry name" value="Stf3_sulfotransferase"/>
</dbReference>
<dbReference type="OrthoDB" id="9777890at2"/>